<dbReference type="AlphaFoldDB" id="A0AAD3TMC4"/>
<reference evidence="2" key="1">
    <citation type="submission" date="2023-05" db="EMBL/GenBank/DDBJ databases">
        <title>Nepenthes gracilis genome sequencing.</title>
        <authorList>
            <person name="Fukushima K."/>
        </authorList>
    </citation>
    <scope>NUCLEOTIDE SEQUENCE</scope>
    <source>
        <strain evidence="2">SING2019-196</strain>
    </source>
</reference>
<feature type="region of interest" description="Disordered" evidence="1">
    <location>
        <begin position="64"/>
        <end position="88"/>
    </location>
</feature>
<evidence type="ECO:0000313" key="2">
    <source>
        <dbReference type="EMBL" id="GMH31583.1"/>
    </source>
</evidence>
<protein>
    <submittedName>
        <fullName evidence="2">Uncharacterized protein</fullName>
    </submittedName>
</protein>
<name>A0AAD3TMC4_NEPGR</name>
<feature type="compositionally biased region" description="Basic and acidic residues" evidence="1">
    <location>
        <begin position="78"/>
        <end position="88"/>
    </location>
</feature>
<dbReference type="Proteomes" id="UP001279734">
    <property type="component" value="Unassembled WGS sequence"/>
</dbReference>
<evidence type="ECO:0000256" key="1">
    <source>
        <dbReference type="SAM" id="MobiDB-lite"/>
    </source>
</evidence>
<evidence type="ECO:0000313" key="3">
    <source>
        <dbReference type="Proteomes" id="UP001279734"/>
    </source>
</evidence>
<accession>A0AAD3TMC4</accession>
<proteinExistence type="predicted"/>
<keyword evidence="3" id="KW-1185">Reference proteome</keyword>
<organism evidence="2 3">
    <name type="scientific">Nepenthes gracilis</name>
    <name type="common">Slender pitcher plant</name>
    <dbReference type="NCBI Taxonomy" id="150966"/>
    <lineage>
        <taxon>Eukaryota</taxon>
        <taxon>Viridiplantae</taxon>
        <taxon>Streptophyta</taxon>
        <taxon>Embryophyta</taxon>
        <taxon>Tracheophyta</taxon>
        <taxon>Spermatophyta</taxon>
        <taxon>Magnoliopsida</taxon>
        <taxon>eudicotyledons</taxon>
        <taxon>Gunneridae</taxon>
        <taxon>Pentapetalae</taxon>
        <taxon>Caryophyllales</taxon>
        <taxon>Nepenthaceae</taxon>
        <taxon>Nepenthes</taxon>
    </lineage>
</organism>
<gene>
    <name evidence="2" type="ORF">Nepgr_033427</name>
</gene>
<dbReference type="EMBL" id="BSYO01000040">
    <property type="protein sequence ID" value="GMH31583.1"/>
    <property type="molecule type" value="Genomic_DNA"/>
</dbReference>
<comment type="caution">
    <text evidence="2">The sequence shown here is derived from an EMBL/GenBank/DDBJ whole genome shotgun (WGS) entry which is preliminary data.</text>
</comment>
<sequence>MWQPSCGGGPRKTDHRPLLCLIRASTCCHLPAGYDVLGTLVANPLYKLLVHWMSVKHSAKTWRAGDALKGPSGGLDYGRVERPRVDSS</sequence>